<dbReference type="EMBL" id="CAADEX010000103">
    <property type="protein sequence ID" value="VFJ61660.1"/>
    <property type="molecule type" value="Genomic_DNA"/>
</dbReference>
<organism evidence="1">
    <name type="scientific">Candidatus Kentrum sp. DK</name>
    <dbReference type="NCBI Taxonomy" id="2126562"/>
    <lineage>
        <taxon>Bacteria</taxon>
        <taxon>Pseudomonadati</taxon>
        <taxon>Pseudomonadota</taxon>
        <taxon>Gammaproteobacteria</taxon>
        <taxon>Candidatus Kentrum</taxon>
    </lineage>
</organism>
<sequence>MSSDQPRKVYRYQGFGSLTLQALCHDELYFADPADFNDPLDCQPVVKANSDRDTLRQLVTEFVKRRTVAETLAALKNAKLVGEKATAHAKRLGEQAARDVLANIRYNATNPMYEEEGGMNVEEAEHWILTQEIEQELLRRYDRGVCCFSTLVDNPLLWSHYADQHRGFCIGYSLNRVSKPRLNRVVYGGDRTVKTSLIAKAIIDNDPEARTLLDRDVLLRKAYPWRYEREWRLLGDRGDQNSPLLLEDVTFGFRCLEAIQHTVISALESRKKPIEFFKMKEKDRGSFELERQPVEIDEMCAYFPRTAQSGEEMFAGVEVSETSVRPSA</sequence>
<dbReference type="InterPro" id="IPR021352">
    <property type="entry name" value="DUF2971"/>
</dbReference>
<accession>A0A450T504</accession>
<protein>
    <recommendedName>
        <fullName evidence="2">DUF2971 domain-containing protein</fullName>
    </recommendedName>
</protein>
<name>A0A450T504_9GAMM</name>
<evidence type="ECO:0008006" key="2">
    <source>
        <dbReference type="Google" id="ProtNLM"/>
    </source>
</evidence>
<dbReference type="Pfam" id="PF11185">
    <property type="entry name" value="DUF2971"/>
    <property type="match status" value="1"/>
</dbReference>
<evidence type="ECO:0000313" key="1">
    <source>
        <dbReference type="EMBL" id="VFJ61660.1"/>
    </source>
</evidence>
<reference evidence="1" key="1">
    <citation type="submission" date="2019-02" db="EMBL/GenBank/DDBJ databases">
        <authorList>
            <person name="Gruber-Vodicka R. H."/>
            <person name="Seah K. B. B."/>
        </authorList>
    </citation>
    <scope>NUCLEOTIDE SEQUENCE</scope>
    <source>
        <strain evidence="1">BECK_DK47</strain>
    </source>
</reference>
<dbReference type="AlphaFoldDB" id="A0A450T504"/>
<proteinExistence type="predicted"/>
<gene>
    <name evidence="1" type="ORF">BECKDK2373B_GA0170837_11034</name>
</gene>